<organism evidence="2 4">
    <name type="scientific">Didymodactylos carnosus</name>
    <dbReference type="NCBI Taxonomy" id="1234261"/>
    <lineage>
        <taxon>Eukaryota</taxon>
        <taxon>Metazoa</taxon>
        <taxon>Spiralia</taxon>
        <taxon>Gnathifera</taxon>
        <taxon>Rotifera</taxon>
        <taxon>Eurotatoria</taxon>
        <taxon>Bdelloidea</taxon>
        <taxon>Philodinida</taxon>
        <taxon>Philodinidae</taxon>
        <taxon>Didymodactylos</taxon>
    </lineage>
</organism>
<dbReference type="AlphaFoldDB" id="A0A813PVG5"/>
<evidence type="ECO:0000313" key="2">
    <source>
        <dbReference type="EMBL" id="CAF0758307.1"/>
    </source>
</evidence>
<proteinExistence type="predicted"/>
<evidence type="ECO:0000256" key="1">
    <source>
        <dbReference type="SAM" id="MobiDB-lite"/>
    </source>
</evidence>
<feature type="region of interest" description="Disordered" evidence="1">
    <location>
        <begin position="84"/>
        <end position="104"/>
    </location>
</feature>
<keyword evidence="4" id="KW-1185">Reference proteome</keyword>
<dbReference type="Proteomes" id="UP000663829">
    <property type="component" value="Unassembled WGS sequence"/>
</dbReference>
<dbReference type="PANTHER" id="PTHR14964">
    <property type="entry name" value="NUCLEAR RECEPTOR BINDING FACTOR 2"/>
    <property type="match status" value="1"/>
</dbReference>
<dbReference type="EMBL" id="CAJOBC010000112">
    <property type="protein sequence ID" value="CAF3538846.1"/>
    <property type="molecule type" value="Genomic_DNA"/>
</dbReference>
<reference evidence="2" key="1">
    <citation type="submission" date="2021-02" db="EMBL/GenBank/DDBJ databases">
        <authorList>
            <person name="Nowell W R."/>
        </authorList>
    </citation>
    <scope>NUCLEOTIDE SEQUENCE</scope>
</reference>
<accession>A0A813PVG5</accession>
<feature type="compositionally biased region" description="Basic and acidic residues" evidence="1">
    <location>
        <begin position="160"/>
        <end position="169"/>
    </location>
</feature>
<comment type="caution">
    <text evidence="2">The sequence shown here is derived from an EMBL/GenBank/DDBJ whole genome shotgun (WGS) entry which is preliminary data.</text>
</comment>
<dbReference type="OrthoDB" id="10029662at2759"/>
<evidence type="ECO:0000313" key="4">
    <source>
        <dbReference type="Proteomes" id="UP000663829"/>
    </source>
</evidence>
<evidence type="ECO:0000313" key="3">
    <source>
        <dbReference type="EMBL" id="CAF3538846.1"/>
    </source>
</evidence>
<feature type="region of interest" description="Disordered" evidence="1">
    <location>
        <begin position="146"/>
        <end position="169"/>
    </location>
</feature>
<name>A0A813PVG5_9BILA</name>
<dbReference type="Gene3D" id="1.20.58.80">
    <property type="entry name" value="Phosphotransferase system, lactose/cellobiose-type IIA subunit"/>
    <property type="match status" value="1"/>
</dbReference>
<sequence length="226" mass="26339">MLEAHQYFRLGEHNYQIRNWQSALQCYQKAINHFNDMKDELKDDSLNLNIDVQINQCQKNIHICQLREKCEQLAKAEKHLLRTRSASETTHLNHLNSSTKPKTSVINKQSTIVHYSPISNTLENVNRRTDSDSFIHYLFANNDPQSALKTRHKPLGQKKKKDESHKIEELQTNNEELKKITKLLIDDLERLTQENELLKTKGNTDVIFETSSQSCELINSALNEEQ</sequence>
<feature type="compositionally biased region" description="Basic residues" evidence="1">
    <location>
        <begin position="149"/>
        <end position="159"/>
    </location>
</feature>
<protein>
    <submittedName>
        <fullName evidence="2">Uncharacterized protein</fullName>
    </submittedName>
</protein>
<dbReference type="GO" id="GO:0006914">
    <property type="term" value="P:autophagy"/>
    <property type="evidence" value="ECO:0007669"/>
    <property type="project" value="InterPro"/>
</dbReference>
<dbReference type="SUPFAM" id="SSF140361">
    <property type="entry name" value="MIT domain-like"/>
    <property type="match status" value="1"/>
</dbReference>
<dbReference type="EMBL" id="CAJNOQ010000112">
    <property type="protein sequence ID" value="CAF0758307.1"/>
    <property type="molecule type" value="Genomic_DNA"/>
</dbReference>
<gene>
    <name evidence="2" type="ORF">GPM918_LOCUS1239</name>
    <name evidence="3" type="ORF">SRO942_LOCUS1239</name>
</gene>
<dbReference type="InterPro" id="IPR039679">
    <property type="entry name" value="NRBF2"/>
</dbReference>
<dbReference type="PANTHER" id="PTHR14964:SF2">
    <property type="entry name" value="NUCLEAR RECEPTOR-BINDING FACTOR 2"/>
    <property type="match status" value="1"/>
</dbReference>
<dbReference type="Proteomes" id="UP000681722">
    <property type="component" value="Unassembled WGS sequence"/>
</dbReference>